<dbReference type="AlphaFoldDB" id="A0A4P6YWS6"/>
<dbReference type="Gene3D" id="3.10.20.320">
    <property type="entry name" value="Putative peptidoglycan bound protein (lpxtg motif)"/>
    <property type="match status" value="3"/>
</dbReference>
<dbReference type="KEGG" id="wei:EQG49_13230"/>
<reference evidence="7" key="1">
    <citation type="submission" date="2019-03" db="EMBL/GenBank/DDBJ databases">
        <title>Weissella sp. 26KH-42 Genome sequencing.</title>
        <authorList>
            <person name="Heo J."/>
            <person name="Kim S.-J."/>
            <person name="Kim J.-S."/>
            <person name="Hong S.-B."/>
            <person name="Kwon S.-W."/>
        </authorList>
    </citation>
    <scope>NUCLEOTIDE SEQUENCE [LARGE SCALE GENOMIC DNA]</scope>
    <source>
        <strain evidence="7">26KH-42</strain>
    </source>
</reference>
<evidence type="ECO:0000256" key="4">
    <source>
        <dbReference type="SAM" id="Phobius"/>
    </source>
</evidence>
<dbReference type="Proteomes" id="UP000292886">
    <property type="component" value="Chromosome"/>
</dbReference>
<dbReference type="Pfam" id="PF06458">
    <property type="entry name" value="MucBP"/>
    <property type="match status" value="4"/>
</dbReference>
<feature type="region of interest" description="Disordered" evidence="3">
    <location>
        <begin position="50"/>
        <end position="138"/>
    </location>
</feature>
<feature type="compositionally biased region" description="Low complexity" evidence="3">
    <location>
        <begin position="820"/>
        <end position="845"/>
    </location>
</feature>
<dbReference type="EMBL" id="CP037940">
    <property type="protein sequence ID" value="QBO37359.1"/>
    <property type="molecule type" value="Genomic_DNA"/>
</dbReference>
<dbReference type="SUPFAM" id="SSF52058">
    <property type="entry name" value="L domain-like"/>
    <property type="match status" value="1"/>
</dbReference>
<feature type="compositionally biased region" description="Basic and acidic residues" evidence="3">
    <location>
        <begin position="120"/>
        <end position="135"/>
    </location>
</feature>
<dbReference type="Gene3D" id="3.80.10.10">
    <property type="entry name" value="Ribonuclease Inhibitor"/>
    <property type="match status" value="2"/>
</dbReference>
<keyword evidence="4" id="KW-0812">Transmembrane</keyword>
<keyword evidence="4" id="KW-1133">Transmembrane helix</keyword>
<feature type="compositionally biased region" description="Low complexity" evidence="3">
    <location>
        <begin position="800"/>
        <end position="812"/>
    </location>
</feature>
<dbReference type="RefSeq" id="WP_133364436.1">
    <property type="nucleotide sequence ID" value="NZ_CP037940.1"/>
</dbReference>
<feature type="region of interest" description="Disordered" evidence="3">
    <location>
        <begin position="798"/>
        <end position="882"/>
    </location>
</feature>
<accession>A0A4P6YWS6</accession>
<sequence length="911" mass="98137">MENQTKQHFKMYKSGKNWVYAGLATITLISGMGATPVVLADALVTEQSEITATDSSKDDEATETTSPVIEIPDVLPDGDLTITNESETTKVTEDTTTSTEVSAKETAEDPTKTTTTNKVDQAKSAKPEVAKDTATKAKTPRTAHTFVKSDFSYDAAGTTITGFSSSFTSSDAFKAWDGNLTITGDDFANVVALGQGAFLNTAYPITSVTIKGLPNLKIIGKQAFLSKSFTSLQLINLPVLTTIDDYAFEGNASLGTVYFEDVPSLTTLGMVSFSNCTSLYTINLDSVTSLTTIGQGAFSNDGWFATFSGFDLSKLTNLTTIGPSAFSACNFSEINLTGLQKLQSIGDWAFSGNYYMQNINLVNLPSLTSIGSGAFSYNYYYTTFYGQTPTLHIGGLRNDLSLPTSTNAFPSLVGSGIITPVGATDSNNPTEDDLAMAIKFRDYINTGNSFKTANSVWYINATITSEYIDEKGRTITKGTDGTPIAPQIFNVRISDPALNQSDYFTAPDAPSIAGYENGKLLSDSPQAVTELNQTITYEYDQVAPHPFTVYWVDTDGNPLDTQVFNGEYDTIVDLALREFPDYGFRTLMSSDNADSASTGDWDDAIDMLDNPDELDYGDNNGRSYKFVYAAKGSVTYKYIDQYGDPIAVDGDGADVTPFNFAGLKGDTYDFPGVPSIAGYGPGQYVSGVESGSIDAGDREVVYQFRKIAAPITIYRVDDNGTNLEDPEVISGYVDDIIDLTPKSFANYDFKDLYGTTLLAPSRFIPTAGWELHDELVGTKVTFDDNANRNYTFVYDKQTVTTPDTPTTPTTPGGLPGTGGLPTTPKPVAKPVTKPGKTPGKLPGTGQDKKHKQNKPKKDHAKKGNTKKQASAKRTKTTLPKSGNMASFLLPSLGALILAGLLGWFGLNKRRS</sequence>
<dbReference type="Pfam" id="PF19258">
    <property type="entry name" value="KxYKxGKxW_sig"/>
    <property type="match status" value="1"/>
</dbReference>
<evidence type="ECO:0000256" key="1">
    <source>
        <dbReference type="ARBA" id="ARBA00022729"/>
    </source>
</evidence>
<feature type="transmembrane region" description="Helical" evidence="4">
    <location>
        <begin position="884"/>
        <end position="906"/>
    </location>
</feature>
<evidence type="ECO:0000313" key="7">
    <source>
        <dbReference type="Proteomes" id="UP000292886"/>
    </source>
</evidence>
<dbReference type="PANTHER" id="PTHR45661">
    <property type="entry name" value="SURFACE ANTIGEN"/>
    <property type="match status" value="1"/>
</dbReference>
<feature type="domain" description="MucBP" evidence="5">
    <location>
        <begin position="462"/>
        <end position="539"/>
    </location>
</feature>
<dbReference type="InterPro" id="IPR026906">
    <property type="entry name" value="LRR_5"/>
</dbReference>
<evidence type="ECO:0000256" key="3">
    <source>
        <dbReference type="SAM" id="MobiDB-lite"/>
    </source>
</evidence>
<feature type="domain" description="MucBP" evidence="5">
    <location>
        <begin position="548"/>
        <end position="588"/>
    </location>
</feature>
<feature type="domain" description="MucBP" evidence="5">
    <location>
        <begin position="710"/>
        <end position="800"/>
    </location>
</feature>
<keyword evidence="4" id="KW-0472">Membrane</keyword>
<dbReference type="PANTHER" id="PTHR45661:SF3">
    <property type="entry name" value="IG-LIKE DOMAIN-CONTAINING PROTEIN"/>
    <property type="match status" value="1"/>
</dbReference>
<gene>
    <name evidence="6" type="ORF">EQG49_13230</name>
</gene>
<feature type="compositionally biased region" description="Basic and acidic residues" evidence="3">
    <location>
        <begin position="102"/>
        <end position="111"/>
    </location>
</feature>
<feature type="domain" description="MucBP" evidence="5">
    <location>
        <begin position="634"/>
        <end position="704"/>
    </location>
</feature>
<keyword evidence="1" id="KW-0732">Signal</keyword>
<dbReference type="OrthoDB" id="2149855at2"/>
<name>A0A4P6YWS6_9LACO</name>
<keyword evidence="7" id="KW-1185">Reference proteome</keyword>
<feature type="compositionally biased region" description="Basic residues" evidence="3">
    <location>
        <begin position="848"/>
        <end position="875"/>
    </location>
</feature>
<evidence type="ECO:0000313" key="6">
    <source>
        <dbReference type="EMBL" id="QBO37359.1"/>
    </source>
</evidence>
<organism evidence="6 7">
    <name type="scientific">Periweissella cryptocerci</name>
    <dbReference type="NCBI Taxonomy" id="2506420"/>
    <lineage>
        <taxon>Bacteria</taxon>
        <taxon>Bacillati</taxon>
        <taxon>Bacillota</taxon>
        <taxon>Bacilli</taxon>
        <taxon>Lactobacillales</taxon>
        <taxon>Lactobacillaceae</taxon>
        <taxon>Periweissella</taxon>
    </lineage>
</organism>
<evidence type="ECO:0000259" key="5">
    <source>
        <dbReference type="Pfam" id="PF06458"/>
    </source>
</evidence>
<dbReference type="NCBIfam" id="TIGR03715">
    <property type="entry name" value="KxYKxGKxW"/>
    <property type="match status" value="1"/>
</dbReference>
<dbReference type="InterPro" id="IPR032675">
    <property type="entry name" value="LRR_dom_sf"/>
</dbReference>
<dbReference type="InterPro" id="IPR022263">
    <property type="entry name" value="KxYKxGKxW"/>
</dbReference>
<dbReference type="InterPro" id="IPR009459">
    <property type="entry name" value="MucBP_dom"/>
</dbReference>
<protein>
    <recommendedName>
        <fullName evidence="5">MucBP domain-containing protein</fullName>
    </recommendedName>
</protein>
<proteinExistence type="predicted"/>
<dbReference type="Pfam" id="PF13306">
    <property type="entry name" value="LRR_5"/>
    <property type="match status" value="2"/>
</dbReference>
<keyword evidence="2" id="KW-0677">Repeat</keyword>
<dbReference type="InterPro" id="IPR053139">
    <property type="entry name" value="Surface_bspA-like"/>
</dbReference>
<evidence type="ECO:0000256" key="2">
    <source>
        <dbReference type="ARBA" id="ARBA00022737"/>
    </source>
</evidence>